<dbReference type="Gene3D" id="1.10.1280.10">
    <property type="entry name" value="Di-copper center containing domain from catechol oxidase"/>
    <property type="match status" value="1"/>
</dbReference>
<dbReference type="SUPFAM" id="SSF48056">
    <property type="entry name" value="Di-copper centre-containing domain"/>
    <property type="match status" value="1"/>
</dbReference>
<protein>
    <recommendedName>
        <fullName evidence="4">Tyrosinase copper-binding domain-containing protein</fullName>
    </recommendedName>
</protein>
<sequence length="364" mass="40136">MGLSSWTTALGALVATAALPVTAAPSPTVSARGETCARPYVRKEWRHLSDGQRQQYIGAVQCMMKEPGTATATLSIVRNRFEDFLATHVKQTDFVHFVGIFYPYHRLLLAEYEKALWDCGWDHALGQPFWDWTLDTGSKEAFLNSPIFDTTLGFGGNGAYIPGNLSHPELPGFTVGPPNDIPDRSGGGCVVDGPFAGLGTYFGPQNNTEPKAALRCLRRDFSYDSLRERASPAQIQAAMAIDTYGNFEFVTDSQSYHPAGHWGVGGLYGTMTDTYASPGDPIFFLHHSNVDRAWWSWQMRDLAAHEKDMSGPLVMFDYANKLGGNATLETPVWVGLGESRVEVKVADLMHIQKGPLCYTYESLY</sequence>
<dbReference type="InterPro" id="IPR002227">
    <property type="entry name" value="Tyrosinase_Cu-bd"/>
</dbReference>
<dbReference type="EMBL" id="JAQQWN010000006">
    <property type="protein sequence ID" value="KAK8079695.1"/>
    <property type="molecule type" value="Genomic_DNA"/>
</dbReference>
<dbReference type="InterPro" id="IPR050316">
    <property type="entry name" value="Tyrosinase/Hemocyanin"/>
</dbReference>
<feature type="domain" description="Tyrosinase copper-binding" evidence="4">
    <location>
        <begin position="280"/>
        <end position="291"/>
    </location>
</feature>
<keyword evidence="6" id="KW-1185">Reference proteome</keyword>
<keyword evidence="3" id="KW-0732">Signal</keyword>
<dbReference type="PANTHER" id="PTHR11474">
    <property type="entry name" value="TYROSINASE FAMILY MEMBER"/>
    <property type="match status" value="1"/>
</dbReference>
<proteinExistence type="predicted"/>
<accession>A0ABR1W879</accession>
<feature type="signal peptide" evidence="3">
    <location>
        <begin position="1"/>
        <end position="23"/>
    </location>
</feature>
<feature type="chain" id="PRO_5047010909" description="Tyrosinase copper-binding domain-containing protein" evidence="3">
    <location>
        <begin position="24"/>
        <end position="364"/>
    </location>
</feature>
<dbReference type="Proteomes" id="UP001433268">
    <property type="component" value="Unassembled WGS sequence"/>
</dbReference>
<evidence type="ECO:0000313" key="6">
    <source>
        <dbReference type="Proteomes" id="UP001433268"/>
    </source>
</evidence>
<evidence type="ECO:0000256" key="1">
    <source>
        <dbReference type="ARBA" id="ARBA00022723"/>
    </source>
</evidence>
<dbReference type="GeneID" id="92044888"/>
<dbReference type="Pfam" id="PF00264">
    <property type="entry name" value="Tyrosinase"/>
    <property type="match status" value="1"/>
</dbReference>
<evidence type="ECO:0000256" key="3">
    <source>
        <dbReference type="SAM" id="SignalP"/>
    </source>
</evidence>
<evidence type="ECO:0000256" key="2">
    <source>
        <dbReference type="ARBA" id="ARBA00023008"/>
    </source>
</evidence>
<organism evidence="5 6">
    <name type="scientific">Apiospora hydei</name>
    <dbReference type="NCBI Taxonomy" id="1337664"/>
    <lineage>
        <taxon>Eukaryota</taxon>
        <taxon>Fungi</taxon>
        <taxon>Dikarya</taxon>
        <taxon>Ascomycota</taxon>
        <taxon>Pezizomycotina</taxon>
        <taxon>Sordariomycetes</taxon>
        <taxon>Xylariomycetidae</taxon>
        <taxon>Amphisphaeriales</taxon>
        <taxon>Apiosporaceae</taxon>
        <taxon>Apiospora</taxon>
    </lineage>
</organism>
<dbReference type="PROSITE" id="PS00498">
    <property type="entry name" value="TYROSINASE_2"/>
    <property type="match status" value="1"/>
</dbReference>
<evidence type="ECO:0000313" key="5">
    <source>
        <dbReference type="EMBL" id="KAK8079695.1"/>
    </source>
</evidence>
<keyword evidence="2" id="KW-0186">Copper</keyword>
<dbReference type="PANTHER" id="PTHR11474:SF126">
    <property type="entry name" value="TYROSINASE-LIKE PROTEIN TYR-1-RELATED"/>
    <property type="match status" value="1"/>
</dbReference>
<gene>
    <name evidence="5" type="ORF">PG997_007513</name>
</gene>
<keyword evidence="1" id="KW-0479">Metal-binding</keyword>
<comment type="caution">
    <text evidence="5">The sequence shown here is derived from an EMBL/GenBank/DDBJ whole genome shotgun (WGS) entry which is preliminary data.</text>
</comment>
<dbReference type="RefSeq" id="XP_066667170.1">
    <property type="nucleotide sequence ID" value="XM_066811828.1"/>
</dbReference>
<dbReference type="InterPro" id="IPR008922">
    <property type="entry name" value="Di-copper_centre_dom_sf"/>
</dbReference>
<dbReference type="PRINTS" id="PR00092">
    <property type="entry name" value="TYROSINASE"/>
</dbReference>
<name>A0ABR1W879_9PEZI</name>
<reference evidence="5 6" key="1">
    <citation type="submission" date="2023-01" db="EMBL/GenBank/DDBJ databases">
        <title>Analysis of 21 Apiospora genomes using comparative genomics revels a genus with tremendous synthesis potential of carbohydrate active enzymes and secondary metabolites.</title>
        <authorList>
            <person name="Sorensen T."/>
        </authorList>
    </citation>
    <scope>NUCLEOTIDE SEQUENCE [LARGE SCALE GENOMIC DNA]</scope>
    <source>
        <strain evidence="5 6">CBS 114990</strain>
    </source>
</reference>
<evidence type="ECO:0000259" key="4">
    <source>
        <dbReference type="PROSITE" id="PS00498"/>
    </source>
</evidence>